<evidence type="ECO:0000256" key="1">
    <source>
        <dbReference type="SAM" id="Coils"/>
    </source>
</evidence>
<proteinExistence type="predicted"/>
<sequence length="264" mass="30476">MVGTNTTRAMDTRLNKIRARHNKVNKDSTNEMSIFNDNFLPHDDLNFLLVEIKNEIAKLNQNKKCIQSNLTKQINDLLILANNKCIENDKNTIEIQSLNTLINSLEDDRVSLENKLTSEQARVNNVIDENDSQIKECNELIYSKTEELKKLKNKLEKLQEDLSELKNKHENVSEEKKILQKKYEDSVRDLSKIEKENNTLQYKLGLLHGENAKLQEKFISATQTIQDLQDELMETKTIVETLQNSKSKRVTVQHESGPKLSLLG</sequence>
<organism evidence="2">
    <name type="scientific">Cacopsylla melanoneura</name>
    <dbReference type="NCBI Taxonomy" id="428564"/>
    <lineage>
        <taxon>Eukaryota</taxon>
        <taxon>Metazoa</taxon>
        <taxon>Ecdysozoa</taxon>
        <taxon>Arthropoda</taxon>
        <taxon>Hexapoda</taxon>
        <taxon>Insecta</taxon>
        <taxon>Pterygota</taxon>
        <taxon>Neoptera</taxon>
        <taxon>Paraneoptera</taxon>
        <taxon>Hemiptera</taxon>
        <taxon>Sternorrhyncha</taxon>
        <taxon>Psylloidea</taxon>
        <taxon>Psyllidae</taxon>
        <taxon>Psyllinae</taxon>
        <taxon>Cacopsylla</taxon>
    </lineage>
</organism>
<name>A0A8D8YYD3_9HEMI</name>
<evidence type="ECO:0000313" key="2">
    <source>
        <dbReference type="EMBL" id="CAG6737327.1"/>
    </source>
</evidence>
<feature type="coiled-coil region" evidence="1">
    <location>
        <begin position="42"/>
        <end position="69"/>
    </location>
</feature>
<dbReference type="AlphaFoldDB" id="A0A8D8YYD3"/>
<dbReference type="Gene3D" id="1.10.287.1490">
    <property type="match status" value="1"/>
</dbReference>
<accession>A0A8D8YYD3</accession>
<keyword evidence="1" id="KW-0175">Coiled coil</keyword>
<dbReference type="EMBL" id="HBUF01402900">
    <property type="protein sequence ID" value="CAG6737326.1"/>
    <property type="molecule type" value="Transcribed_RNA"/>
</dbReference>
<feature type="coiled-coil region" evidence="1">
    <location>
        <begin position="95"/>
        <end position="245"/>
    </location>
</feature>
<reference evidence="2" key="1">
    <citation type="submission" date="2021-05" db="EMBL/GenBank/DDBJ databases">
        <authorList>
            <person name="Alioto T."/>
            <person name="Alioto T."/>
            <person name="Gomez Garrido J."/>
        </authorList>
    </citation>
    <scope>NUCLEOTIDE SEQUENCE</scope>
</reference>
<protein>
    <submittedName>
        <fullName evidence="2">Uncharacterized protein</fullName>
    </submittedName>
</protein>
<dbReference type="EMBL" id="HBUF01402901">
    <property type="protein sequence ID" value="CAG6737327.1"/>
    <property type="molecule type" value="Transcribed_RNA"/>
</dbReference>